<reference evidence="8" key="1">
    <citation type="journal article" date="2020" name="Stud. Mycol.">
        <title>101 Dothideomycetes genomes: a test case for predicting lifestyles and emergence of pathogens.</title>
        <authorList>
            <person name="Haridas S."/>
            <person name="Albert R."/>
            <person name="Binder M."/>
            <person name="Bloem J."/>
            <person name="Labutti K."/>
            <person name="Salamov A."/>
            <person name="Andreopoulos B."/>
            <person name="Baker S."/>
            <person name="Barry K."/>
            <person name="Bills G."/>
            <person name="Bluhm B."/>
            <person name="Cannon C."/>
            <person name="Castanera R."/>
            <person name="Culley D."/>
            <person name="Daum C."/>
            <person name="Ezra D."/>
            <person name="Gonzalez J."/>
            <person name="Henrissat B."/>
            <person name="Kuo A."/>
            <person name="Liang C."/>
            <person name="Lipzen A."/>
            <person name="Lutzoni F."/>
            <person name="Magnuson J."/>
            <person name="Mondo S."/>
            <person name="Nolan M."/>
            <person name="Ohm R."/>
            <person name="Pangilinan J."/>
            <person name="Park H.-J."/>
            <person name="Ramirez L."/>
            <person name="Alfaro M."/>
            <person name="Sun H."/>
            <person name="Tritt A."/>
            <person name="Yoshinaga Y."/>
            <person name="Zwiers L.-H."/>
            <person name="Turgeon B."/>
            <person name="Goodwin S."/>
            <person name="Spatafora J."/>
            <person name="Crous P."/>
            <person name="Grigoriev I."/>
        </authorList>
    </citation>
    <scope>NUCLEOTIDE SEQUENCE</scope>
    <source>
        <strain evidence="8">CBS 262.69</strain>
    </source>
</reference>
<dbReference type="InterPro" id="IPR001680">
    <property type="entry name" value="WD40_rpt"/>
</dbReference>
<dbReference type="InterPro" id="IPR036322">
    <property type="entry name" value="WD40_repeat_dom_sf"/>
</dbReference>
<dbReference type="FunFam" id="2.130.10.10:FF:001009">
    <property type="entry name" value="Small nucleolar ribonucleoprotein complex subunit, putative"/>
    <property type="match status" value="1"/>
</dbReference>
<evidence type="ECO:0000313" key="9">
    <source>
        <dbReference type="Proteomes" id="UP000799640"/>
    </source>
</evidence>
<evidence type="ECO:0000256" key="6">
    <source>
        <dbReference type="PROSITE-ProRule" id="PRU00221"/>
    </source>
</evidence>
<dbReference type="InterPro" id="IPR013934">
    <property type="entry name" value="Utp13_C"/>
</dbReference>
<evidence type="ECO:0000313" key="8">
    <source>
        <dbReference type="EMBL" id="KAF2405320.1"/>
    </source>
</evidence>
<feature type="repeat" description="WD" evidence="6">
    <location>
        <begin position="412"/>
        <end position="453"/>
    </location>
</feature>
<feature type="repeat" description="WD" evidence="6">
    <location>
        <begin position="623"/>
        <end position="668"/>
    </location>
</feature>
<feature type="repeat" description="WD" evidence="6">
    <location>
        <begin position="107"/>
        <end position="148"/>
    </location>
</feature>
<evidence type="ECO:0000259" key="7">
    <source>
        <dbReference type="Pfam" id="PF08625"/>
    </source>
</evidence>
<dbReference type="GO" id="GO:0000472">
    <property type="term" value="P:endonucleolytic cleavage to generate mature 5'-end of SSU-rRNA from (SSU-rRNA, 5.8S rRNA, LSU-rRNA)"/>
    <property type="evidence" value="ECO:0007669"/>
    <property type="project" value="TreeGrafter"/>
</dbReference>
<dbReference type="PANTHER" id="PTHR19854:SF15">
    <property type="entry name" value="TRANSDUCIN BETA-LIKE PROTEIN 3"/>
    <property type="match status" value="1"/>
</dbReference>
<evidence type="ECO:0000256" key="1">
    <source>
        <dbReference type="ARBA" id="ARBA00004604"/>
    </source>
</evidence>
<sequence>MALNSSVKTTFEPAKVIQPIYTRGSVALSEDDRILASCLDDDVLLTDARTGDELARIEGDGEICTTLAITPSASHLIICSRSLAMRIYALTLSDEEDVIETQVLRTLKPHPSPVVVSAVDQTGTLLATGGADGVVKVWDIIGGYVTHTFHGHNGVISALRFFQVDVTAQAQEESKKCKKKRKQGEEEEVTNEETLGYRLASGGEDGKVRIWNLHKRNSAAILDSHVSVVRTLDFSPEENALLSGSRDKTVMVWDARTWKIRSTIPVLEEVESAGFLDRGTLIYTGGEHGRIRIWSLASARELTPEQQPGMDTESILEIIHYPDLPYLLSVHADQTLVYHSIASLSPSVLSTSPLPILRRTAGTHGQIIDVAYIGRSASLLALATNAEDIRLISLQPPTPSESLPFGAEVASLKGHTDIVLCLATDWSGHWLATGAKDNTARLWRLDPASNSFTCHATFAGHAESVGAVALPQTPPPADTPAYKNPAEHTPAWLITGSQDKTLKRWPIPRTDPAGPVPVPRATYTRKAHDKDINALAVAPTGQLLASSSQDRLVKIWAVEDGSTVGVLRGHKRGVWSASFAPTGITISLPGTEARAQRGFVATAGADRMVKLWALSDFSCLLTLEGHTGSVLKALWLPPTETRGPAVVSAAADGLVKIWDVSSGECAATLDGHTDRVWALARRPVPGGVGETLVSGAGDGVLTFWADTSAATAAKAAEHAAERVEKGQQLENYVRAQQWREAIALALALDHPGRLLGLFKSVVEGQREEGSWTGRKDVDDVLRGLASEQVARLVRRCREWGTSARTAVVAHRVLRALVEGFGVEGLAGTKVGKGGEVWEGLRVYGERHWGRVADLWDESFLVEFTLGEMEGVLGVEAGEKMVLG</sequence>
<dbReference type="PROSITE" id="PS50294">
    <property type="entry name" value="WD_REPEATS_REGION"/>
    <property type="match status" value="5"/>
</dbReference>
<feature type="repeat" description="WD" evidence="6">
    <location>
        <begin position="222"/>
        <end position="263"/>
    </location>
</feature>
<dbReference type="Gene3D" id="2.130.10.10">
    <property type="entry name" value="YVTN repeat-like/Quinoprotein amine dehydrogenase"/>
    <property type="match status" value="4"/>
</dbReference>
<dbReference type="InterPro" id="IPR015943">
    <property type="entry name" value="WD40/YVTN_repeat-like_dom_sf"/>
</dbReference>
<evidence type="ECO:0000256" key="2">
    <source>
        <dbReference type="ARBA" id="ARBA00022574"/>
    </source>
</evidence>
<dbReference type="GO" id="GO:0030686">
    <property type="term" value="C:90S preribosome"/>
    <property type="evidence" value="ECO:0007669"/>
    <property type="project" value="TreeGrafter"/>
</dbReference>
<evidence type="ECO:0000256" key="5">
    <source>
        <dbReference type="ARBA" id="ARBA00037338"/>
    </source>
</evidence>
<keyword evidence="4" id="KW-0539">Nucleus</keyword>
<feature type="repeat" description="WD" evidence="6">
    <location>
        <begin position="669"/>
        <end position="704"/>
    </location>
</feature>
<proteinExistence type="predicted"/>
<name>A0A6G1IAL0_9PEZI</name>
<feature type="domain" description="U3 small nucleolar RNA-associated protein 13 C-terminal" evidence="7">
    <location>
        <begin position="727"/>
        <end position="868"/>
    </location>
</feature>
<keyword evidence="2 6" id="KW-0853">WD repeat</keyword>
<dbReference type="SUPFAM" id="SSF50978">
    <property type="entry name" value="WD40 repeat-like"/>
    <property type="match status" value="2"/>
</dbReference>
<dbReference type="Pfam" id="PF08625">
    <property type="entry name" value="Utp13"/>
    <property type="match status" value="1"/>
</dbReference>
<dbReference type="InterPro" id="IPR020472">
    <property type="entry name" value="WD40_PAC1"/>
</dbReference>
<evidence type="ECO:0000256" key="4">
    <source>
        <dbReference type="ARBA" id="ARBA00023242"/>
    </source>
</evidence>
<feature type="repeat" description="WD" evidence="6">
    <location>
        <begin position="525"/>
        <end position="566"/>
    </location>
</feature>
<dbReference type="PANTHER" id="PTHR19854">
    <property type="entry name" value="TRANSDUCIN BETA-LIKE 3"/>
    <property type="match status" value="1"/>
</dbReference>
<dbReference type="PROSITE" id="PS00678">
    <property type="entry name" value="WD_REPEATS_1"/>
    <property type="match status" value="4"/>
</dbReference>
<dbReference type="GO" id="GO:0000480">
    <property type="term" value="P:endonucleolytic cleavage in 5'-ETS of tricistronic rRNA transcript (SSU-rRNA, 5.8S rRNA, LSU-rRNA)"/>
    <property type="evidence" value="ECO:0007669"/>
    <property type="project" value="TreeGrafter"/>
</dbReference>
<dbReference type="OrthoDB" id="5414888at2759"/>
<accession>A0A6G1IAL0</accession>
<keyword evidence="3" id="KW-0677">Repeat</keyword>
<dbReference type="SMART" id="SM00320">
    <property type="entry name" value="WD40"/>
    <property type="match status" value="12"/>
</dbReference>
<dbReference type="CDD" id="cd00200">
    <property type="entry name" value="WD40"/>
    <property type="match status" value="2"/>
</dbReference>
<organism evidence="8 9">
    <name type="scientific">Trichodelitschia bisporula</name>
    <dbReference type="NCBI Taxonomy" id="703511"/>
    <lineage>
        <taxon>Eukaryota</taxon>
        <taxon>Fungi</taxon>
        <taxon>Dikarya</taxon>
        <taxon>Ascomycota</taxon>
        <taxon>Pezizomycotina</taxon>
        <taxon>Dothideomycetes</taxon>
        <taxon>Dothideomycetes incertae sedis</taxon>
        <taxon>Phaeotrichales</taxon>
        <taxon>Phaeotrichaceae</taxon>
        <taxon>Trichodelitschia</taxon>
    </lineage>
</organism>
<keyword evidence="9" id="KW-1185">Reference proteome</keyword>
<feature type="repeat" description="WD" evidence="6">
    <location>
        <begin position="199"/>
        <end position="221"/>
    </location>
</feature>
<dbReference type="AlphaFoldDB" id="A0A6G1IAL0"/>
<evidence type="ECO:0000256" key="3">
    <source>
        <dbReference type="ARBA" id="ARBA00022737"/>
    </source>
</evidence>
<dbReference type="PROSITE" id="PS50082">
    <property type="entry name" value="WD_REPEATS_2"/>
    <property type="match status" value="7"/>
</dbReference>
<gene>
    <name evidence="8" type="ORF">EJ06DRAFT_540649</name>
</gene>
<comment type="subcellular location">
    <subcellularLocation>
        <location evidence="1">Nucleus</location>
        <location evidence="1">Nucleolus</location>
    </subcellularLocation>
</comment>
<dbReference type="EMBL" id="ML996687">
    <property type="protein sequence ID" value="KAF2405320.1"/>
    <property type="molecule type" value="Genomic_DNA"/>
</dbReference>
<protein>
    <submittedName>
        <fullName evidence="8">WD40 repeat-like protein</fullName>
    </submittedName>
</protein>
<dbReference type="GO" id="GO:0032040">
    <property type="term" value="C:small-subunit processome"/>
    <property type="evidence" value="ECO:0007669"/>
    <property type="project" value="InterPro"/>
</dbReference>
<dbReference type="GO" id="GO:0034511">
    <property type="term" value="F:U3 snoRNA binding"/>
    <property type="evidence" value="ECO:0007669"/>
    <property type="project" value="TreeGrafter"/>
</dbReference>
<dbReference type="Proteomes" id="UP000799640">
    <property type="component" value="Unassembled WGS sequence"/>
</dbReference>
<dbReference type="PRINTS" id="PR00320">
    <property type="entry name" value="GPROTEINBRPT"/>
</dbReference>
<comment type="function">
    <text evidence="5">Component of the ASTRA complex involved in chromatin remodeling.</text>
</comment>
<dbReference type="Pfam" id="PF00400">
    <property type="entry name" value="WD40"/>
    <property type="match status" value="8"/>
</dbReference>
<dbReference type="InterPro" id="IPR019775">
    <property type="entry name" value="WD40_repeat_CS"/>
</dbReference>